<feature type="compositionally biased region" description="Low complexity" evidence="1">
    <location>
        <begin position="98"/>
        <end position="114"/>
    </location>
</feature>
<gene>
    <name evidence="2" type="ORF">CYMTET_22677</name>
</gene>
<feature type="region of interest" description="Disordered" evidence="1">
    <location>
        <begin position="36"/>
        <end position="121"/>
    </location>
</feature>
<evidence type="ECO:0000313" key="2">
    <source>
        <dbReference type="EMBL" id="KAK3268839.1"/>
    </source>
</evidence>
<name>A0AAE0FZQ6_9CHLO</name>
<evidence type="ECO:0000256" key="1">
    <source>
        <dbReference type="SAM" id="MobiDB-lite"/>
    </source>
</evidence>
<dbReference type="EMBL" id="LGRX02011536">
    <property type="protein sequence ID" value="KAK3268839.1"/>
    <property type="molecule type" value="Genomic_DNA"/>
</dbReference>
<accession>A0AAE0FZQ6</accession>
<comment type="caution">
    <text evidence="2">The sequence shown here is derived from an EMBL/GenBank/DDBJ whole genome shotgun (WGS) entry which is preliminary data.</text>
</comment>
<proteinExistence type="predicted"/>
<feature type="compositionally biased region" description="Basic and acidic residues" evidence="1">
    <location>
        <begin position="85"/>
        <end position="96"/>
    </location>
</feature>
<feature type="region of interest" description="Disordered" evidence="1">
    <location>
        <begin position="168"/>
        <end position="194"/>
    </location>
</feature>
<keyword evidence="3" id="KW-1185">Reference proteome</keyword>
<dbReference type="Proteomes" id="UP001190700">
    <property type="component" value="Unassembled WGS sequence"/>
</dbReference>
<dbReference type="AlphaFoldDB" id="A0AAE0FZQ6"/>
<sequence length="319" mass="34328">MVRNFEVGETLEPRSAGQPAGRATAALLLEESPALLNFDAPVRRSERSRGKNPSPPVDPSLHHLSQRSSVHPAPRAGRAEIPYDGEQRKRPGKEIPKLGSLASRSSLLSEGGAASEEHLPFHDMETSRLRPKSFVSSVGAQGVNAALPKLKLATSSVAATRVTGRKAAYSCPSPEQGSAGLLGVASKATPSPLAQPSERRRLMTGSSRASFQTWNLDSMGNPIKGKAIDSSHQFVPRTHGVPLQRVDNQEEEDDTSGDLNPLKWMSKTFKRLSIVSPGQRRPEARPKGVILPTHLRRLLATLHVLLEVRPPPATPGPPS</sequence>
<protein>
    <submittedName>
        <fullName evidence="2">Uncharacterized protein</fullName>
    </submittedName>
</protein>
<evidence type="ECO:0000313" key="3">
    <source>
        <dbReference type="Proteomes" id="UP001190700"/>
    </source>
</evidence>
<organism evidence="2 3">
    <name type="scientific">Cymbomonas tetramitiformis</name>
    <dbReference type="NCBI Taxonomy" id="36881"/>
    <lineage>
        <taxon>Eukaryota</taxon>
        <taxon>Viridiplantae</taxon>
        <taxon>Chlorophyta</taxon>
        <taxon>Pyramimonadophyceae</taxon>
        <taxon>Pyramimonadales</taxon>
        <taxon>Pyramimonadaceae</taxon>
        <taxon>Cymbomonas</taxon>
    </lineage>
</organism>
<feature type="region of interest" description="Disordered" evidence="1">
    <location>
        <begin position="1"/>
        <end position="21"/>
    </location>
</feature>
<reference evidence="2 3" key="1">
    <citation type="journal article" date="2015" name="Genome Biol. Evol.">
        <title>Comparative Genomics of a Bacterivorous Green Alga Reveals Evolutionary Causalities and Consequences of Phago-Mixotrophic Mode of Nutrition.</title>
        <authorList>
            <person name="Burns J.A."/>
            <person name="Paasch A."/>
            <person name="Narechania A."/>
            <person name="Kim E."/>
        </authorList>
    </citation>
    <scope>NUCLEOTIDE SEQUENCE [LARGE SCALE GENOMIC DNA]</scope>
    <source>
        <strain evidence="2 3">PLY_AMNH</strain>
    </source>
</reference>